<comment type="caution">
    <text evidence="1">The sequence shown here is derived from an EMBL/GenBank/DDBJ whole genome shotgun (WGS) entry which is preliminary data.</text>
</comment>
<evidence type="ECO:0008006" key="3">
    <source>
        <dbReference type="Google" id="ProtNLM"/>
    </source>
</evidence>
<evidence type="ECO:0000313" key="1">
    <source>
        <dbReference type="EMBL" id="TXG78922.1"/>
    </source>
</evidence>
<dbReference type="EMBL" id="SSDS01000002">
    <property type="protein sequence ID" value="TXG78922.1"/>
    <property type="molecule type" value="Genomic_DNA"/>
</dbReference>
<sequence>MSAADAFYRTVKNAPGGYDSLAPRMGISAQLLRNKANPNVATNHPYLSDIEQVMTLTGDLSVLHALAKEQNCVVVPIESAVSASDMAVLELVAKVWSTNGDVGSAVNSTLADGRVEHHEVEQVAEAIHRTVTALHEMLARLKGMEE</sequence>
<dbReference type="Proteomes" id="UP000321026">
    <property type="component" value="Unassembled WGS sequence"/>
</dbReference>
<dbReference type="AlphaFoldDB" id="A0A5C7JD11"/>
<dbReference type="Pfam" id="PF06892">
    <property type="entry name" value="Phage_CP76"/>
    <property type="match status" value="1"/>
</dbReference>
<proteinExistence type="predicted"/>
<organism evidence="1 2">
    <name type="scientific">Candidatus Dojkabacteria bacterium</name>
    <dbReference type="NCBI Taxonomy" id="2099670"/>
    <lineage>
        <taxon>Bacteria</taxon>
        <taxon>Candidatus Dojkabacteria</taxon>
    </lineage>
</organism>
<reference evidence="1 2" key="1">
    <citation type="submission" date="2018-09" db="EMBL/GenBank/DDBJ databases">
        <title>Metagenome Assembled Genomes from an Advanced Water Purification Facility.</title>
        <authorList>
            <person name="Stamps B.W."/>
            <person name="Spear J.R."/>
        </authorList>
    </citation>
    <scope>NUCLEOTIDE SEQUENCE [LARGE SCALE GENOMIC DNA]</scope>
    <source>
        <strain evidence="1">Bin_63_2</strain>
    </source>
</reference>
<dbReference type="InterPro" id="IPR009679">
    <property type="entry name" value="Phage_186_CII-like"/>
</dbReference>
<dbReference type="GO" id="GO:0003677">
    <property type="term" value="F:DNA binding"/>
    <property type="evidence" value="ECO:0007669"/>
    <property type="project" value="InterPro"/>
</dbReference>
<name>A0A5C7JD11_9BACT</name>
<evidence type="ECO:0000313" key="2">
    <source>
        <dbReference type="Proteomes" id="UP000321026"/>
    </source>
</evidence>
<protein>
    <recommendedName>
        <fullName evidence="3">XRE family transcriptional regulator</fullName>
    </recommendedName>
</protein>
<accession>A0A5C7JD11</accession>
<gene>
    <name evidence="1" type="ORF">E6Q11_00085</name>
</gene>